<accession>A0A518D4K9</accession>
<dbReference type="InterPro" id="IPR050811">
    <property type="entry name" value="Phosphate_ABC_transporter"/>
</dbReference>
<evidence type="ECO:0000313" key="6">
    <source>
        <dbReference type="EMBL" id="QDU86400.1"/>
    </source>
</evidence>
<keyword evidence="3 4" id="KW-0732">Signal</keyword>
<protein>
    <recommendedName>
        <fullName evidence="4">Phosphate-binding protein</fullName>
    </recommendedName>
</protein>
<dbReference type="RefSeq" id="WP_419186085.1">
    <property type="nucleotide sequence ID" value="NZ_CP036290.1"/>
</dbReference>
<dbReference type="PANTHER" id="PTHR30570:SF6">
    <property type="entry name" value="PHOSPHATE-BINDING PROTEIN PSTS"/>
    <property type="match status" value="1"/>
</dbReference>
<keyword evidence="7" id="KW-1185">Reference proteome</keyword>
<sequence length="340" mass="37268" precursor="true">MKVLIGLCGLALSAGLVAAPLVDDVEVDPRFPEYSRGDGVTGNIKSVGSDTMNNLMALWAEGFKGHYPNVQVEIEGKGSSTAPPALIEGTSNFGPMSRAMKEKEIDSFRKEFGYEPVGLPAAVDMLAVFVHRDNPIEGLTLEQVDAIFSKARKGGYAEDVVTWGQLGLTGEWADKEISLYGRNSASGTYGFFKDNALFKGDFKDSVKEQPGSSAVVSGIAKDRYAIGYSGIGYKTADVRVVPLKRDGDERFYPGEPEFGYSGDYPLARFLWLYINYEPESELEPLRREFLRYLYSTSGQSAIIEDGYLPLPANVARDSAARVGITIELRQPPKKKREDAK</sequence>
<dbReference type="InterPro" id="IPR011862">
    <property type="entry name" value="Phos-bd"/>
</dbReference>
<comment type="function">
    <text evidence="4">Involved in the system for phosphate transport across the cytoplasmic membrane.</text>
</comment>
<feature type="chain" id="PRO_5027137175" description="Phosphate-binding protein" evidence="4">
    <location>
        <begin position="19"/>
        <end position="340"/>
    </location>
</feature>
<dbReference type="GO" id="GO:0042301">
    <property type="term" value="F:phosphate ion binding"/>
    <property type="evidence" value="ECO:0007669"/>
    <property type="project" value="UniProtKB-UniRule"/>
</dbReference>
<dbReference type="InterPro" id="IPR024370">
    <property type="entry name" value="PBP_domain"/>
</dbReference>
<name>A0A518D4K9_9BACT</name>
<dbReference type="NCBIfam" id="TIGR02136">
    <property type="entry name" value="ptsS_2"/>
    <property type="match status" value="1"/>
</dbReference>
<reference evidence="6 7" key="1">
    <citation type="submission" date="2019-02" db="EMBL/GenBank/DDBJ databases">
        <title>Deep-cultivation of Planctomycetes and their phenomic and genomic characterization uncovers novel biology.</title>
        <authorList>
            <person name="Wiegand S."/>
            <person name="Jogler M."/>
            <person name="Boedeker C."/>
            <person name="Pinto D."/>
            <person name="Vollmers J."/>
            <person name="Rivas-Marin E."/>
            <person name="Kohn T."/>
            <person name="Peeters S.H."/>
            <person name="Heuer A."/>
            <person name="Rast P."/>
            <person name="Oberbeckmann S."/>
            <person name="Bunk B."/>
            <person name="Jeske O."/>
            <person name="Meyerdierks A."/>
            <person name="Storesund J.E."/>
            <person name="Kallscheuer N."/>
            <person name="Luecker S."/>
            <person name="Lage O.M."/>
            <person name="Pohl T."/>
            <person name="Merkel B.J."/>
            <person name="Hornburger P."/>
            <person name="Mueller R.-W."/>
            <person name="Bruemmer F."/>
            <person name="Labrenz M."/>
            <person name="Spormann A.M."/>
            <person name="Op den Camp H."/>
            <person name="Overmann J."/>
            <person name="Amann R."/>
            <person name="Jetten M.S.M."/>
            <person name="Mascher T."/>
            <person name="Medema M.H."/>
            <person name="Devos D.P."/>
            <person name="Kaster A.-K."/>
            <person name="Ovreas L."/>
            <person name="Rohde M."/>
            <person name="Galperin M.Y."/>
            <person name="Jogler C."/>
        </authorList>
    </citation>
    <scope>NUCLEOTIDE SEQUENCE [LARGE SCALE GENOMIC DNA]</scope>
    <source>
        <strain evidence="6 7">Pla163</strain>
    </source>
</reference>
<evidence type="ECO:0000256" key="2">
    <source>
        <dbReference type="ARBA" id="ARBA00022448"/>
    </source>
</evidence>
<comment type="similarity">
    <text evidence="1 4">Belongs to the PstS family.</text>
</comment>
<evidence type="ECO:0000259" key="5">
    <source>
        <dbReference type="Pfam" id="PF12849"/>
    </source>
</evidence>
<dbReference type="GO" id="GO:0006817">
    <property type="term" value="P:phosphate ion transport"/>
    <property type="evidence" value="ECO:0007669"/>
    <property type="project" value="UniProtKB-UniRule"/>
</dbReference>
<dbReference type="AlphaFoldDB" id="A0A518D4K9"/>
<dbReference type="EMBL" id="CP036290">
    <property type="protein sequence ID" value="QDU86400.1"/>
    <property type="molecule type" value="Genomic_DNA"/>
</dbReference>
<dbReference type="Pfam" id="PF12849">
    <property type="entry name" value="PBP_like_2"/>
    <property type="match status" value="1"/>
</dbReference>
<keyword evidence="4" id="KW-0592">Phosphate transport</keyword>
<evidence type="ECO:0000256" key="1">
    <source>
        <dbReference type="ARBA" id="ARBA00008725"/>
    </source>
</evidence>
<dbReference type="Proteomes" id="UP000319342">
    <property type="component" value="Chromosome"/>
</dbReference>
<dbReference type="SUPFAM" id="SSF53850">
    <property type="entry name" value="Periplasmic binding protein-like II"/>
    <property type="match status" value="1"/>
</dbReference>
<gene>
    <name evidence="6" type="primary">pstS</name>
    <name evidence="6" type="ORF">Pla163_35510</name>
</gene>
<evidence type="ECO:0000256" key="4">
    <source>
        <dbReference type="RuleBase" id="RU367119"/>
    </source>
</evidence>
<organism evidence="6 7">
    <name type="scientific">Rohdeia mirabilis</name>
    <dbReference type="NCBI Taxonomy" id="2528008"/>
    <lineage>
        <taxon>Bacteria</taxon>
        <taxon>Pseudomonadati</taxon>
        <taxon>Planctomycetota</taxon>
        <taxon>Planctomycetia</taxon>
        <taxon>Planctomycetia incertae sedis</taxon>
        <taxon>Rohdeia</taxon>
    </lineage>
</organism>
<feature type="domain" description="PBP" evidence="5">
    <location>
        <begin position="39"/>
        <end position="295"/>
    </location>
</feature>
<evidence type="ECO:0000256" key="3">
    <source>
        <dbReference type="ARBA" id="ARBA00022729"/>
    </source>
</evidence>
<dbReference type="CDD" id="cd13566">
    <property type="entry name" value="PBP2_phosphate"/>
    <property type="match status" value="1"/>
</dbReference>
<dbReference type="Gene3D" id="3.40.190.10">
    <property type="entry name" value="Periplasmic binding protein-like II"/>
    <property type="match status" value="2"/>
</dbReference>
<evidence type="ECO:0000313" key="7">
    <source>
        <dbReference type="Proteomes" id="UP000319342"/>
    </source>
</evidence>
<feature type="signal peptide" evidence="4">
    <location>
        <begin position="1"/>
        <end position="18"/>
    </location>
</feature>
<proteinExistence type="inferred from homology"/>
<keyword evidence="2 4" id="KW-0813">Transport</keyword>
<dbReference type="PANTHER" id="PTHR30570">
    <property type="entry name" value="PERIPLASMIC PHOSPHATE BINDING COMPONENT OF PHOSPHATE ABC TRANSPORTER"/>
    <property type="match status" value="1"/>
</dbReference>